<dbReference type="AlphaFoldDB" id="A0A6J2TB38"/>
<evidence type="ECO:0000256" key="9">
    <source>
        <dbReference type="ARBA" id="ARBA00022968"/>
    </source>
</evidence>
<keyword evidence="6" id="KW-0808">Transferase</keyword>
<dbReference type="Proteomes" id="UP000504634">
    <property type="component" value="Unplaced"/>
</dbReference>
<dbReference type="PANTHER" id="PTHR23033">
    <property type="entry name" value="BETA1,3-GALACTOSYLTRANSFERASE"/>
    <property type="match status" value="1"/>
</dbReference>
<keyword evidence="11 12" id="KW-0472">Membrane</keyword>
<dbReference type="GO" id="GO:0016020">
    <property type="term" value="C:membrane"/>
    <property type="evidence" value="ECO:0007669"/>
    <property type="project" value="UniProtKB-SubCell"/>
</dbReference>
<dbReference type="EC" id="2.4.1.122" evidence="4"/>
<dbReference type="InterPro" id="IPR026050">
    <property type="entry name" value="C1GALT1/C1GALT1_chp1"/>
</dbReference>
<gene>
    <name evidence="15" type="primary">LOC115623172</name>
</gene>
<feature type="transmembrane region" description="Helical" evidence="12">
    <location>
        <begin position="31"/>
        <end position="48"/>
    </location>
</feature>
<dbReference type="Pfam" id="PF02434">
    <property type="entry name" value="Fringe"/>
    <property type="match status" value="1"/>
</dbReference>
<evidence type="ECO:0000256" key="1">
    <source>
        <dbReference type="ARBA" id="ARBA00004606"/>
    </source>
</evidence>
<evidence type="ECO:0000256" key="4">
    <source>
        <dbReference type="ARBA" id="ARBA00012557"/>
    </source>
</evidence>
<evidence type="ECO:0000256" key="2">
    <source>
        <dbReference type="ARBA" id="ARBA00004922"/>
    </source>
</evidence>
<evidence type="ECO:0000256" key="10">
    <source>
        <dbReference type="ARBA" id="ARBA00022989"/>
    </source>
</evidence>
<evidence type="ECO:0000256" key="6">
    <source>
        <dbReference type="ARBA" id="ARBA00022679"/>
    </source>
</evidence>
<evidence type="ECO:0000313" key="15">
    <source>
        <dbReference type="RefSeq" id="XP_030373249.1"/>
    </source>
</evidence>
<accession>A0A6J2TB38</accession>
<keyword evidence="10 12" id="KW-1133">Transmembrane helix</keyword>
<evidence type="ECO:0000256" key="8">
    <source>
        <dbReference type="ARBA" id="ARBA00022741"/>
    </source>
</evidence>
<evidence type="ECO:0000259" key="13">
    <source>
        <dbReference type="Pfam" id="PF02434"/>
    </source>
</evidence>
<proteinExistence type="inferred from homology"/>
<reference evidence="15" key="1">
    <citation type="submission" date="2025-08" db="UniProtKB">
        <authorList>
            <consortium name="RefSeq"/>
        </authorList>
    </citation>
    <scope>IDENTIFICATION</scope>
    <source>
        <strain evidence="15">11010-0011.00</strain>
        <tissue evidence="15">Whole body</tissue>
    </source>
</reference>
<dbReference type="OrthoDB" id="414175at2759"/>
<dbReference type="UniPathway" id="UPA00378"/>
<keyword evidence="9" id="KW-0735">Signal-anchor</keyword>
<evidence type="ECO:0000256" key="3">
    <source>
        <dbReference type="ARBA" id="ARBA00006462"/>
    </source>
</evidence>
<comment type="subcellular location">
    <subcellularLocation>
        <location evidence="1">Membrane</location>
        <topology evidence="1">Single-pass type II membrane protein</topology>
    </subcellularLocation>
</comment>
<dbReference type="GeneID" id="115623172"/>
<protein>
    <recommendedName>
        <fullName evidence="4">N-acetylgalactosaminide beta-1,3-galactosyltransferase</fullName>
        <ecNumber evidence="4">2.4.1.122</ecNumber>
    </recommendedName>
</protein>
<evidence type="ECO:0000256" key="12">
    <source>
        <dbReference type="SAM" id="Phobius"/>
    </source>
</evidence>
<comment type="pathway">
    <text evidence="2">Protein modification; protein glycosylation.</text>
</comment>
<evidence type="ECO:0000256" key="5">
    <source>
        <dbReference type="ARBA" id="ARBA00022676"/>
    </source>
</evidence>
<keyword evidence="5" id="KW-0328">Glycosyltransferase</keyword>
<evidence type="ECO:0000313" key="14">
    <source>
        <dbReference type="Proteomes" id="UP000504634"/>
    </source>
</evidence>
<comment type="similarity">
    <text evidence="3">Belongs to the glycosyltransferase 31 family. Beta3-Gal-T subfamily.</text>
</comment>
<name>A0A6J2TB38_DROLE</name>
<keyword evidence="14" id="KW-1185">Reference proteome</keyword>
<dbReference type="RefSeq" id="XP_030373249.1">
    <property type="nucleotide sequence ID" value="XM_030517389.1"/>
</dbReference>
<keyword evidence="7 12" id="KW-0812">Transmembrane</keyword>
<dbReference type="Gene3D" id="3.90.550.50">
    <property type="match status" value="1"/>
</dbReference>
<keyword evidence="8" id="KW-0547">Nucleotide-binding</keyword>
<sequence length="335" mass="39256">MPRQLSVRRFYLSGKNKISISNPCHSRTLQCLWRLLLLVLLCYLIVLWQSGQQDGAPALVADVALRQRVQIFCIIVTYGHRHEGVGVHVKRTWTKHCNQYLFVSDDSHEELEPAVFMHRPDKWQRMRAHMEYVYKYHYFDENHWFLYANDDNFVVVENLRFMLQHHNSNEPIYFGCKLRTPQNETYMYGASAMVLSSEALVRFVLQALPNASLCSQEDHGDAADEQFGICMSNVKVLAGDSRDVWSNHTFLPFEAEVHVGSRMNASLEKHKYFLDRSYYEVHNLRLPVSKYSISYHVEYMPDIYDLYYFTHLVNIFGQIQHKDIQNAFGSADVKP</sequence>
<dbReference type="InterPro" id="IPR003378">
    <property type="entry name" value="Fringe-like_glycosylTrfase"/>
</dbReference>
<dbReference type="GO" id="GO:0016263">
    <property type="term" value="F:glycoprotein-N-acetylgalactosamine 3-beta-galactosyltransferase activity"/>
    <property type="evidence" value="ECO:0007669"/>
    <property type="project" value="UniProtKB-EC"/>
</dbReference>
<evidence type="ECO:0000256" key="7">
    <source>
        <dbReference type="ARBA" id="ARBA00022692"/>
    </source>
</evidence>
<dbReference type="PANTHER" id="PTHR23033:SF14">
    <property type="entry name" value="GLYCOPROTEIN-N-ACETYLGALACTOSAMINE 3-BETA-GALACTOSYLTRANSFERASE 1-RELATED"/>
    <property type="match status" value="1"/>
</dbReference>
<dbReference type="GO" id="GO:0000166">
    <property type="term" value="F:nucleotide binding"/>
    <property type="evidence" value="ECO:0007669"/>
    <property type="project" value="UniProtKB-KW"/>
</dbReference>
<evidence type="ECO:0000256" key="11">
    <source>
        <dbReference type="ARBA" id="ARBA00023136"/>
    </source>
</evidence>
<organism evidence="14 15">
    <name type="scientific">Drosophila lebanonensis</name>
    <name type="common">Fruit fly</name>
    <name type="synonym">Scaptodrosophila lebanonensis</name>
    <dbReference type="NCBI Taxonomy" id="7225"/>
    <lineage>
        <taxon>Eukaryota</taxon>
        <taxon>Metazoa</taxon>
        <taxon>Ecdysozoa</taxon>
        <taxon>Arthropoda</taxon>
        <taxon>Hexapoda</taxon>
        <taxon>Insecta</taxon>
        <taxon>Pterygota</taxon>
        <taxon>Neoptera</taxon>
        <taxon>Endopterygota</taxon>
        <taxon>Diptera</taxon>
        <taxon>Brachycera</taxon>
        <taxon>Muscomorpha</taxon>
        <taxon>Ephydroidea</taxon>
        <taxon>Drosophilidae</taxon>
        <taxon>Scaptodrosophila</taxon>
    </lineage>
</organism>
<feature type="domain" description="Fringe-like glycosyltransferase" evidence="13">
    <location>
        <begin position="71"/>
        <end position="177"/>
    </location>
</feature>